<keyword evidence="1" id="KW-0472">Membrane</keyword>
<reference evidence="2" key="1">
    <citation type="submission" date="2022-03" db="EMBL/GenBank/DDBJ databases">
        <title>Identification of a novel bacterium isolated from mangrove sediments.</title>
        <authorList>
            <person name="Pan X."/>
        </authorList>
    </citation>
    <scope>NUCLEOTIDE SEQUENCE</scope>
    <source>
        <strain evidence="2">B2580</strain>
    </source>
</reference>
<protein>
    <submittedName>
        <fullName evidence="2">Cbb3-type cytochrome c oxidase subunit 3</fullName>
    </submittedName>
</protein>
<dbReference type="RefSeq" id="WP_243995878.1">
    <property type="nucleotide sequence ID" value="NZ_JALHLE010000035.1"/>
</dbReference>
<organism evidence="2 3">
    <name type="scientific">Novosphingobium album</name>
    <name type="common">ex Hu et al. 2023</name>
    <dbReference type="NCBI Taxonomy" id="2930093"/>
    <lineage>
        <taxon>Bacteria</taxon>
        <taxon>Pseudomonadati</taxon>
        <taxon>Pseudomonadota</taxon>
        <taxon>Alphaproteobacteria</taxon>
        <taxon>Sphingomonadales</taxon>
        <taxon>Sphingomonadaceae</taxon>
        <taxon>Novosphingobium</taxon>
    </lineage>
</organism>
<comment type="caution">
    <text evidence="2">The sequence shown here is derived from an EMBL/GenBank/DDBJ whole genome shotgun (WGS) entry which is preliminary data.</text>
</comment>
<dbReference type="InterPro" id="IPR008621">
    <property type="entry name" value="Cbb3-typ_cyt_oxidase_comp"/>
</dbReference>
<dbReference type="Proteomes" id="UP001162880">
    <property type="component" value="Unassembled WGS sequence"/>
</dbReference>
<keyword evidence="3" id="KW-1185">Reference proteome</keyword>
<gene>
    <name evidence="2" type="ORF">MTR64_17940</name>
</gene>
<evidence type="ECO:0000313" key="3">
    <source>
        <dbReference type="Proteomes" id="UP001162880"/>
    </source>
</evidence>
<evidence type="ECO:0000313" key="2">
    <source>
        <dbReference type="EMBL" id="MCJ2180457.1"/>
    </source>
</evidence>
<keyword evidence="1" id="KW-0812">Transmembrane</keyword>
<evidence type="ECO:0000256" key="1">
    <source>
        <dbReference type="SAM" id="Phobius"/>
    </source>
</evidence>
<sequence length="58" mass="6615">MITIEHSLYETLRQIADSWALVAMGLSFLVLVAWPFRPGMREKSNEAANMIFKDENDG</sequence>
<keyword evidence="1" id="KW-1133">Transmembrane helix</keyword>
<dbReference type="Pfam" id="PF05545">
    <property type="entry name" value="FixQ"/>
    <property type="match status" value="1"/>
</dbReference>
<feature type="transmembrane region" description="Helical" evidence="1">
    <location>
        <begin position="18"/>
        <end position="36"/>
    </location>
</feature>
<dbReference type="CDD" id="cd01324">
    <property type="entry name" value="cbb3_Oxidase_CcoQ"/>
    <property type="match status" value="1"/>
</dbReference>
<dbReference type="EMBL" id="JALHLE010000035">
    <property type="protein sequence ID" value="MCJ2180457.1"/>
    <property type="molecule type" value="Genomic_DNA"/>
</dbReference>
<proteinExistence type="predicted"/>
<name>A0ABT0B5V5_9SPHN</name>
<accession>A0ABT0B5V5</accession>